<dbReference type="PANTHER" id="PTHR43793:SF1">
    <property type="entry name" value="FAD SYNTHASE"/>
    <property type="match status" value="1"/>
</dbReference>
<dbReference type="InterPro" id="IPR014729">
    <property type="entry name" value="Rossmann-like_a/b/a_fold"/>
</dbReference>
<evidence type="ECO:0000259" key="3">
    <source>
        <dbReference type="Pfam" id="PF01467"/>
    </source>
</evidence>
<keyword evidence="2 4" id="KW-0548">Nucleotidyltransferase</keyword>
<sequence>MRIGITFGAFDMLHAGQITFLAQAKRDCDYLIVGLCTNGQTEQHRSNKPVQSLVERYIQLEGNPHVDEIIPYENDEDLVDILQTIGADVRFLGSEYEEQTFPGKTVCTELDIEMKFIPRSHRFSATSLRKIVAEKQAAKLFC</sequence>
<dbReference type="SUPFAM" id="SSF52374">
    <property type="entry name" value="Nucleotidylyl transferase"/>
    <property type="match status" value="1"/>
</dbReference>
<feature type="domain" description="Cytidyltransferase-like" evidence="3">
    <location>
        <begin position="5"/>
        <end position="100"/>
    </location>
</feature>
<proteinExistence type="predicted"/>
<evidence type="ECO:0000256" key="2">
    <source>
        <dbReference type="ARBA" id="ARBA00022695"/>
    </source>
</evidence>
<evidence type="ECO:0000256" key="1">
    <source>
        <dbReference type="ARBA" id="ARBA00022679"/>
    </source>
</evidence>
<keyword evidence="5" id="KW-1185">Reference proteome</keyword>
<dbReference type="EMBL" id="JBHUMA010000006">
    <property type="protein sequence ID" value="MFD2598779.1"/>
    <property type="molecule type" value="Genomic_DNA"/>
</dbReference>
<evidence type="ECO:0000313" key="4">
    <source>
        <dbReference type="EMBL" id="MFD2598779.1"/>
    </source>
</evidence>
<dbReference type="PANTHER" id="PTHR43793">
    <property type="entry name" value="FAD SYNTHASE"/>
    <property type="match status" value="1"/>
</dbReference>
<dbReference type="NCBIfam" id="TIGR00125">
    <property type="entry name" value="cyt_tran_rel"/>
    <property type="match status" value="1"/>
</dbReference>
<dbReference type="InterPro" id="IPR050385">
    <property type="entry name" value="Archaeal_FAD_synthase"/>
</dbReference>
<accession>A0ABW5NI35</accession>
<reference evidence="5" key="1">
    <citation type="journal article" date="2019" name="Int. J. Syst. Evol. Microbiol.">
        <title>The Global Catalogue of Microorganisms (GCM) 10K type strain sequencing project: providing services to taxonomists for standard genome sequencing and annotation.</title>
        <authorList>
            <consortium name="The Broad Institute Genomics Platform"/>
            <consortium name="The Broad Institute Genome Sequencing Center for Infectious Disease"/>
            <person name="Wu L."/>
            <person name="Ma J."/>
        </authorList>
    </citation>
    <scope>NUCLEOTIDE SEQUENCE [LARGE SCALE GENOMIC DNA]</scope>
    <source>
        <strain evidence="5">KCTC 42248</strain>
    </source>
</reference>
<organism evidence="4 5">
    <name type="scientific">Sphingobacterium corticis</name>
    <dbReference type="NCBI Taxonomy" id="1812823"/>
    <lineage>
        <taxon>Bacteria</taxon>
        <taxon>Pseudomonadati</taxon>
        <taxon>Bacteroidota</taxon>
        <taxon>Sphingobacteriia</taxon>
        <taxon>Sphingobacteriales</taxon>
        <taxon>Sphingobacteriaceae</taxon>
        <taxon>Sphingobacterium</taxon>
    </lineage>
</organism>
<dbReference type="Proteomes" id="UP001597393">
    <property type="component" value="Unassembled WGS sequence"/>
</dbReference>
<dbReference type="Gene3D" id="3.40.50.620">
    <property type="entry name" value="HUPs"/>
    <property type="match status" value="1"/>
</dbReference>
<keyword evidence="1" id="KW-0808">Transferase</keyword>
<name>A0ABW5NI35_9SPHI</name>
<protein>
    <submittedName>
        <fullName evidence="4">Adenylyltransferase/cytidyltransferase family protein</fullName>
    </submittedName>
</protein>
<evidence type="ECO:0000313" key="5">
    <source>
        <dbReference type="Proteomes" id="UP001597393"/>
    </source>
</evidence>
<gene>
    <name evidence="4" type="ORF">ACFSQ3_07425</name>
</gene>
<comment type="caution">
    <text evidence="4">The sequence shown here is derived from an EMBL/GenBank/DDBJ whole genome shotgun (WGS) entry which is preliminary data.</text>
</comment>
<dbReference type="RefSeq" id="WP_380868909.1">
    <property type="nucleotide sequence ID" value="NZ_JBHUMA010000006.1"/>
</dbReference>
<dbReference type="InterPro" id="IPR004821">
    <property type="entry name" value="Cyt_trans-like"/>
</dbReference>
<dbReference type="Pfam" id="PF01467">
    <property type="entry name" value="CTP_transf_like"/>
    <property type="match status" value="1"/>
</dbReference>
<dbReference type="GO" id="GO:0016779">
    <property type="term" value="F:nucleotidyltransferase activity"/>
    <property type="evidence" value="ECO:0007669"/>
    <property type="project" value="UniProtKB-KW"/>
</dbReference>